<reference evidence="1 2" key="1">
    <citation type="journal article" date="2008" name="Virology">
        <title>Sequence analysis of a non-classified, non-occluded DNA virus that causes salivary gland hypertrophy of Musca domestica, MdSGHV.</title>
        <authorList>
            <person name="Garcia-Maruniak A."/>
            <person name="Maruniak J.E."/>
            <person name="Farmerie W."/>
            <person name="Boucias D.G."/>
        </authorList>
    </citation>
    <scope>NUCLEOTIDE SEQUENCE [LARGE SCALE GENOMIC DNA]</scope>
    <source>
        <strain evidence="2">Isolate Musca domestica/United States/Boucias/-</strain>
    </source>
</reference>
<dbReference type="GeneID" id="6295379"/>
<dbReference type="SUPFAM" id="SSF53187">
    <property type="entry name" value="Zn-dependent exopeptidases"/>
    <property type="match status" value="1"/>
</dbReference>
<dbReference type="PANTHER" id="PTHR45892">
    <property type="entry name" value="AMINOACYLASE-1"/>
    <property type="match status" value="1"/>
</dbReference>
<evidence type="ECO:0000313" key="1">
    <source>
        <dbReference type="EMBL" id="ACD03509.1"/>
    </source>
</evidence>
<dbReference type="EMBL" id="EU522111">
    <property type="protein sequence ID" value="ACD03509.1"/>
    <property type="molecule type" value="Genomic_DNA"/>
</dbReference>
<sequence length="404" mass="46296">MDWTRELQMYLQIDTSRPHINHNKAIDFLIGVVSRMASNLYYRVYNKHHVLVVSKLGKTNRSILLATHIDVQSVVSVERWSYPPFAGHYDPTTDRIYGRGAQDNKSQAIQYLALLHHLHDHLFEYTIHVCFLPGGGGNAAAGDFFRSPQFRALGVQMVVNGGCPSPFEHFLLYHAERTVWEFMIRIRSEGRHIMDIGRRPTCEHKLQLLLDEVAKFRMRDHHINMTKGREYNIGYLTSVHMMGITMHTIPPSTLGSLPPVMDVLPREIAVTFKMCIGLETSMSAVLEEIQRWTVVANGPEKPMDKSVTLEWIRCANKTHETDTRNPLFGKFVSFMQSNKIPYALSISPDASDCKVLRDEGIPVIGFSPINRTPQLLYADDEFIYRKQFLDNIHLMANLIKYLAN</sequence>
<dbReference type="Gene3D" id="3.40.630.10">
    <property type="entry name" value="Zn peptidases"/>
    <property type="match status" value="1"/>
</dbReference>
<dbReference type="PANTHER" id="PTHR45892:SF1">
    <property type="entry name" value="AMINOACYLASE-1"/>
    <property type="match status" value="1"/>
</dbReference>
<proteinExistence type="predicted"/>
<dbReference type="Proteomes" id="UP000011274">
    <property type="component" value="Segment"/>
</dbReference>
<dbReference type="PIRSF" id="PIRSF036696">
    <property type="entry name" value="ACY-1"/>
    <property type="match status" value="1"/>
</dbReference>
<organismHost>
    <name type="scientific">Musca domestica</name>
    <name type="common">House fly</name>
    <dbReference type="NCBI Taxonomy" id="7370"/>
</organismHost>
<dbReference type="GO" id="GO:0004046">
    <property type="term" value="F:aminoacylase activity"/>
    <property type="evidence" value="ECO:0007669"/>
    <property type="project" value="TreeGrafter"/>
</dbReference>
<dbReference type="RefSeq" id="YP_001883378.1">
    <property type="nucleotide sequence ID" value="NC_010671.1"/>
</dbReference>
<organism evidence="1 2">
    <name type="scientific">Musca hytrovirus</name>
    <name type="common">isolate Musca domestica/United States/Boucias/-</name>
    <name type="synonym">MHV</name>
    <dbReference type="NCBI Taxonomy" id="523909"/>
    <lineage>
        <taxon>Viruses</taxon>
        <taxon>Viruses incertae sedis</taxon>
        <taxon>Naldaviricetes</taxon>
        <taxon>Lefavirales</taxon>
        <taxon>Hytrosaviridae</taxon>
        <taxon>Muscavirus</taxon>
        <taxon>Muscavirus musdomesticae</taxon>
    </lineage>
</organism>
<dbReference type="InterPro" id="IPR052083">
    <property type="entry name" value="Aminoacylase-1_M20A"/>
</dbReference>
<accession>B2YG27</accession>
<dbReference type="InterPro" id="IPR002933">
    <property type="entry name" value="Peptidase_M20"/>
</dbReference>
<name>B2YG27_MHVB</name>
<keyword evidence="2" id="KW-1185">Reference proteome</keyword>
<evidence type="ECO:0000313" key="2">
    <source>
        <dbReference type="Proteomes" id="UP000011274"/>
    </source>
</evidence>
<protein>
    <submittedName>
        <fullName evidence="1">Aminoacylase</fullName>
    </submittedName>
</protein>
<dbReference type="KEGG" id="vg:6295379"/>
<dbReference type="Pfam" id="PF01546">
    <property type="entry name" value="Peptidase_M20"/>
    <property type="match status" value="1"/>
</dbReference>
<gene>
    <name evidence="1" type="ORF">MdSGHV050</name>
</gene>
<dbReference type="Gene3D" id="1.10.150.900">
    <property type="match status" value="1"/>
</dbReference>